<keyword evidence="2" id="KW-1185">Reference proteome</keyword>
<sequence length="46" mass="5271">MDTHEVLSAVRDVHFAYPMPARGLARRDDEPMHAAMQLAQQPEKPR</sequence>
<evidence type="ECO:0000313" key="2">
    <source>
        <dbReference type="Proteomes" id="UP001386437"/>
    </source>
</evidence>
<name>A0ABU8J5S3_9BURK</name>
<evidence type="ECO:0000313" key="1">
    <source>
        <dbReference type="EMBL" id="MEI6002908.1"/>
    </source>
</evidence>
<accession>A0ABU8J5S3</accession>
<reference evidence="1 2" key="1">
    <citation type="journal article" date="2022" name="Arch. Microbiol.">
        <title>Paraburkholderia bengalensis sp. nov. isolated from roots of Oryza sativa, IR64.</title>
        <authorList>
            <person name="Nag P."/>
            <person name="Mondal N."/>
            <person name="Sarkar J."/>
            <person name="Das S."/>
        </authorList>
    </citation>
    <scope>NUCLEOTIDE SEQUENCE [LARGE SCALE GENOMIC DNA]</scope>
    <source>
        <strain evidence="1 2">IR64_4_BI</strain>
    </source>
</reference>
<protein>
    <submittedName>
        <fullName evidence="1">Uncharacterized protein</fullName>
    </submittedName>
</protein>
<comment type="caution">
    <text evidence="1">The sequence shown here is derived from an EMBL/GenBank/DDBJ whole genome shotgun (WGS) entry which is preliminary data.</text>
</comment>
<proteinExistence type="predicted"/>
<dbReference type="Proteomes" id="UP001386437">
    <property type="component" value="Unassembled WGS sequence"/>
</dbReference>
<gene>
    <name evidence="1" type="ORF">H3V53_39245</name>
</gene>
<dbReference type="EMBL" id="JACFYJ010000141">
    <property type="protein sequence ID" value="MEI6002908.1"/>
    <property type="molecule type" value="Genomic_DNA"/>
</dbReference>
<organism evidence="1 2">
    <name type="scientific">Paraburkholderia bengalensis</name>
    <dbReference type="NCBI Taxonomy" id="2747562"/>
    <lineage>
        <taxon>Bacteria</taxon>
        <taxon>Pseudomonadati</taxon>
        <taxon>Pseudomonadota</taxon>
        <taxon>Betaproteobacteria</taxon>
        <taxon>Burkholderiales</taxon>
        <taxon>Burkholderiaceae</taxon>
        <taxon>Paraburkholderia</taxon>
    </lineage>
</organism>
<dbReference type="RefSeq" id="WP_336602489.1">
    <property type="nucleotide sequence ID" value="NZ_JACFYJ010000141.1"/>
</dbReference>